<proteinExistence type="predicted"/>
<dbReference type="Proteomes" id="UP000281406">
    <property type="component" value="Unassembled WGS sequence"/>
</dbReference>
<keyword evidence="2" id="KW-1185">Reference proteome</keyword>
<gene>
    <name evidence="1" type="ORF">DPX16_1439</name>
</gene>
<dbReference type="EMBL" id="RJVU01036813">
    <property type="protein sequence ID" value="ROL46802.1"/>
    <property type="molecule type" value="Genomic_DNA"/>
</dbReference>
<reference evidence="1 2" key="1">
    <citation type="submission" date="2018-10" db="EMBL/GenBank/DDBJ databases">
        <title>Genome assembly for a Yunnan-Guizhou Plateau 3E fish, Anabarilius grahami (Regan), and its evolutionary and genetic applications.</title>
        <authorList>
            <person name="Jiang W."/>
        </authorList>
    </citation>
    <scope>NUCLEOTIDE SEQUENCE [LARGE SCALE GENOMIC DNA]</scope>
    <source>
        <strain evidence="1">AG-KIZ</strain>
        <tissue evidence="1">Muscle</tissue>
    </source>
</reference>
<organism evidence="1 2">
    <name type="scientific">Anabarilius grahami</name>
    <name type="common">Kanglang fish</name>
    <name type="synonym">Barilius grahami</name>
    <dbReference type="NCBI Taxonomy" id="495550"/>
    <lineage>
        <taxon>Eukaryota</taxon>
        <taxon>Metazoa</taxon>
        <taxon>Chordata</taxon>
        <taxon>Craniata</taxon>
        <taxon>Vertebrata</taxon>
        <taxon>Euteleostomi</taxon>
        <taxon>Actinopterygii</taxon>
        <taxon>Neopterygii</taxon>
        <taxon>Teleostei</taxon>
        <taxon>Ostariophysi</taxon>
        <taxon>Cypriniformes</taxon>
        <taxon>Xenocyprididae</taxon>
        <taxon>Xenocypridinae</taxon>
        <taxon>Xenocypridinae incertae sedis</taxon>
        <taxon>Anabarilius</taxon>
    </lineage>
</organism>
<evidence type="ECO:0000313" key="1">
    <source>
        <dbReference type="EMBL" id="ROL46802.1"/>
    </source>
</evidence>
<evidence type="ECO:0000313" key="2">
    <source>
        <dbReference type="Proteomes" id="UP000281406"/>
    </source>
</evidence>
<accession>A0A3N0YKL6</accession>
<sequence>MCLRPSLQMSGQQMQQIRCLSTAVVAHPVGPVCTHTHTHSKGTNTGYLVMSGLNLCSHTGSAVWWATGEKETSGGRIHTLSRSSFDCTQHFTSFINLSSVFLLWKAVALLQHDVSRRRFGFLKLIYPELVLATDTAAKRQRVKL</sequence>
<name>A0A3N0YKL6_ANAGA</name>
<dbReference type="AlphaFoldDB" id="A0A3N0YKL6"/>
<comment type="caution">
    <text evidence="1">The sequence shown here is derived from an EMBL/GenBank/DDBJ whole genome shotgun (WGS) entry which is preliminary data.</text>
</comment>
<protein>
    <submittedName>
        <fullName evidence="1">Uncharacterized protein</fullName>
    </submittedName>
</protein>